<dbReference type="EMBL" id="JAFFQI010000180">
    <property type="protein sequence ID" value="MCD0265686.1"/>
    <property type="molecule type" value="Genomic_DNA"/>
</dbReference>
<comment type="similarity">
    <text evidence="1">Belongs to the UbiK family.</text>
</comment>
<dbReference type="OrthoDB" id="5297354at2"/>
<dbReference type="InterPro" id="IPR007475">
    <property type="entry name" value="UbiK"/>
</dbReference>
<evidence type="ECO:0000313" key="2">
    <source>
        <dbReference type="EMBL" id="MCD0265686.1"/>
    </source>
</evidence>
<dbReference type="AlphaFoldDB" id="A0A2S7D9V8"/>
<protein>
    <recommendedName>
        <fullName evidence="1">Ubiquinone biosynthesis accessory factor UbiK</fullName>
    </recommendedName>
</protein>
<dbReference type="RefSeq" id="WP_104588875.1">
    <property type="nucleotide sequence ID" value="NZ_JAFFQH010000171.1"/>
</dbReference>
<dbReference type="Pfam" id="PF04380">
    <property type="entry name" value="BMFP"/>
    <property type="match status" value="1"/>
</dbReference>
<comment type="function">
    <text evidence="1">Required for efficient ubiquinone (coenzyme Q) biosynthesis. UbiK is probably an accessory factor of Ubi enzymes and facilitates ubiquinone biosynthesis by acting as an assembly factor, a targeting factor, or both.</text>
</comment>
<proteinExistence type="inferred from homology"/>
<evidence type="ECO:0000256" key="1">
    <source>
        <dbReference type="HAMAP-Rule" id="MF_02216"/>
    </source>
</evidence>
<dbReference type="NCBIfam" id="NF047835">
    <property type="entry name" value="UbiqAccUbiK"/>
    <property type="match status" value="1"/>
</dbReference>
<keyword evidence="1" id="KW-0831">Ubiquinone biosynthesis</keyword>
<reference evidence="3 4" key="1">
    <citation type="submission" date="2016-08" db="EMBL/GenBank/DDBJ databases">
        <authorList>
            <person name="Seilhamer J.J."/>
        </authorList>
    </citation>
    <scope>NUCLEOTIDE SEQUENCE [LARGE SCALE GENOMIC DNA]</scope>
    <source>
        <strain evidence="3 4">CFBP4644</strain>
    </source>
</reference>
<dbReference type="GO" id="GO:0005829">
    <property type="term" value="C:cytosol"/>
    <property type="evidence" value="ECO:0007669"/>
    <property type="project" value="TreeGrafter"/>
</dbReference>
<dbReference type="Proteomes" id="UP001430396">
    <property type="component" value="Unassembled WGS sequence"/>
</dbReference>
<sequence>MIDFNQLDDLARRLSDLVPPGLRQSREELQSTFKGALQAGLGKLDLVTREEFDVQRAVLLRTREKLDALEQAVAALEARATGAPPNAAPDSGTV</sequence>
<evidence type="ECO:0000313" key="3">
    <source>
        <dbReference type="EMBL" id="PPU70608.1"/>
    </source>
</evidence>
<dbReference type="HAMAP" id="MF_02216">
    <property type="entry name" value="UbiK"/>
    <property type="match status" value="1"/>
</dbReference>
<organism evidence="3 4">
    <name type="scientific">Xanthomonas melonis</name>
    <dbReference type="NCBI Taxonomy" id="56456"/>
    <lineage>
        <taxon>Bacteria</taxon>
        <taxon>Pseudomonadati</taxon>
        <taxon>Pseudomonadota</taxon>
        <taxon>Gammaproteobacteria</taxon>
        <taxon>Lysobacterales</taxon>
        <taxon>Lysobacteraceae</taxon>
        <taxon>Xanthomonas</taxon>
    </lineage>
</organism>
<accession>A0A2S7D9V8</accession>
<dbReference type="GO" id="GO:0006744">
    <property type="term" value="P:ubiquinone biosynthetic process"/>
    <property type="evidence" value="ECO:0007669"/>
    <property type="project" value="UniProtKB-UniRule"/>
</dbReference>
<keyword evidence="5" id="KW-1185">Reference proteome</keyword>
<dbReference type="EMBL" id="MDEH01000018">
    <property type="protein sequence ID" value="PPU70608.1"/>
    <property type="molecule type" value="Genomic_DNA"/>
</dbReference>
<comment type="pathway">
    <text evidence="1">Cofactor biosynthesis; ubiquinone biosynthesis.</text>
</comment>
<gene>
    <name evidence="1" type="primary">ubiK</name>
    <name evidence="2" type="ORF">JWH11_04400</name>
    <name evidence="3" type="ORF">XmelCFBP4644_19605</name>
</gene>
<dbReference type="PANTHER" id="PTHR38040:SF1">
    <property type="entry name" value="UBIQUINONE BIOSYNTHESIS ACCESSORY FACTOR UBIK"/>
    <property type="match status" value="1"/>
</dbReference>
<evidence type="ECO:0000313" key="4">
    <source>
        <dbReference type="Proteomes" id="UP000239865"/>
    </source>
</evidence>
<keyword evidence="1" id="KW-0963">Cytoplasm</keyword>
<comment type="subcellular location">
    <subcellularLocation>
        <location evidence="1">Cytoplasm</location>
    </subcellularLocation>
</comment>
<dbReference type="PANTHER" id="PTHR38040">
    <property type="entry name" value="UBIQUINONE BIOSYNTHESIS ACCESSORY FACTOR UBIK"/>
    <property type="match status" value="1"/>
</dbReference>
<dbReference type="Proteomes" id="UP000239865">
    <property type="component" value="Unassembled WGS sequence"/>
</dbReference>
<evidence type="ECO:0000313" key="5">
    <source>
        <dbReference type="Proteomes" id="UP001430396"/>
    </source>
</evidence>
<reference evidence="2" key="2">
    <citation type="submission" date="2021-02" db="EMBL/GenBank/DDBJ databases">
        <title>Copper resistance gene diversity in local Xanthomonas species at agrochemical polluted sites in Trinidad, Trinidad and Tobago.</title>
        <authorList>
            <person name="Ramnarine S.D.B.J."/>
            <person name="Ramsubhag A."/>
            <person name="Jayaraman J."/>
        </authorList>
    </citation>
    <scope>NUCLEOTIDE SEQUENCE</scope>
    <source>
        <strain evidence="2">CaNP6A</strain>
    </source>
</reference>
<dbReference type="UniPathway" id="UPA00232"/>
<name>A0A2S7D9V8_9XANT</name>
<comment type="caution">
    <text evidence="3">The sequence shown here is derived from an EMBL/GenBank/DDBJ whole genome shotgun (WGS) entry which is preliminary data.</text>
</comment>